<dbReference type="AlphaFoldDB" id="A0A1M6JM66"/>
<dbReference type="PANTHER" id="PTHR12608">
    <property type="entry name" value="TRANSMEMBRANE PROTEIN HTP-1 RELATED"/>
    <property type="match status" value="1"/>
</dbReference>
<feature type="transmembrane region" description="Helical" evidence="6">
    <location>
        <begin position="185"/>
        <end position="205"/>
    </location>
</feature>
<comment type="similarity">
    <text evidence="2 6">Belongs to the GDT1 family.</text>
</comment>
<proteinExistence type="inferred from homology"/>
<accession>A0A1M6JM66</accession>
<dbReference type="InterPro" id="IPR001727">
    <property type="entry name" value="GDT1-like"/>
</dbReference>
<dbReference type="GO" id="GO:0016020">
    <property type="term" value="C:membrane"/>
    <property type="evidence" value="ECO:0007669"/>
    <property type="project" value="UniProtKB-SubCell"/>
</dbReference>
<evidence type="ECO:0000313" key="8">
    <source>
        <dbReference type="Proteomes" id="UP000184395"/>
    </source>
</evidence>
<reference evidence="7 8" key="1">
    <citation type="submission" date="2016-11" db="EMBL/GenBank/DDBJ databases">
        <authorList>
            <person name="Jaros S."/>
            <person name="Januszkiewicz K."/>
            <person name="Wedrychowicz H."/>
        </authorList>
    </citation>
    <scope>NUCLEOTIDE SEQUENCE [LARGE SCALE GENOMIC DNA]</scope>
    <source>
        <strain evidence="7 8">LMG 20594</strain>
    </source>
</reference>
<evidence type="ECO:0000256" key="6">
    <source>
        <dbReference type="RuleBase" id="RU365102"/>
    </source>
</evidence>
<dbReference type="GO" id="GO:0046873">
    <property type="term" value="F:metal ion transmembrane transporter activity"/>
    <property type="evidence" value="ECO:0007669"/>
    <property type="project" value="InterPro"/>
</dbReference>
<evidence type="ECO:0000256" key="1">
    <source>
        <dbReference type="ARBA" id="ARBA00004141"/>
    </source>
</evidence>
<evidence type="ECO:0000313" key="7">
    <source>
        <dbReference type="EMBL" id="SHJ47778.1"/>
    </source>
</evidence>
<keyword evidence="4 6" id="KW-1133">Transmembrane helix</keyword>
<feature type="transmembrane region" description="Helical" evidence="6">
    <location>
        <begin position="55"/>
        <end position="79"/>
    </location>
</feature>
<dbReference type="PANTHER" id="PTHR12608:SF1">
    <property type="entry name" value="TRANSMEMBRANE PROTEIN 165"/>
    <property type="match status" value="1"/>
</dbReference>
<name>A0A1M6JM66_9BURK</name>
<evidence type="ECO:0000256" key="3">
    <source>
        <dbReference type="ARBA" id="ARBA00022692"/>
    </source>
</evidence>
<gene>
    <name evidence="7" type="ORF">SAMN05192548_1002196</name>
</gene>
<feature type="transmembrane region" description="Helical" evidence="6">
    <location>
        <begin position="152"/>
        <end position="173"/>
    </location>
</feature>
<sequence>MSWVVARSHLGPGNLYNVDHAFIISTGAVALAEIGDKTQLLSLVLAARYRKPLPIILGVLTATLINHACAGALGAWLGSLLTPTIMRWTLAVSFIGMGLWILVPDKLDADEADTSRTHFGVFGATVVTFFLAEMGDKTQIATVALAARFHDYVGVVAGTTVGMMVANVPAILLGDRFAHRLPTTLVHGIAAVIFIVLGVLALCGVGV</sequence>
<comment type="subcellular location">
    <subcellularLocation>
        <location evidence="1 6">Membrane</location>
        <topology evidence="1 6">Multi-pass membrane protein</topology>
    </subcellularLocation>
</comment>
<dbReference type="EMBL" id="FRAB01000002">
    <property type="protein sequence ID" value="SHJ47778.1"/>
    <property type="molecule type" value="Genomic_DNA"/>
</dbReference>
<keyword evidence="3 6" id="KW-0812">Transmembrane</keyword>
<organism evidence="7 8">
    <name type="scientific">Paraburkholderia terricola</name>
    <dbReference type="NCBI Taxonomy" id="169427"/>
    <lineage>
        <taxon>Bacteria</taxon>
        <taxon>Pseudomonadati</taxon>
        <taxon>Pseudomonadota</taxon>
        <taxon>Betaproteobacteria</taxon>
        <taxon>Burkholderiales</taxon>
        <taxon>Burkholderiaceae</taxon>
        <taxon>Paraburkholderia</taxon>
    </lineage>
</organism>
<keyword evidence="5 6" id="KW-0472">Membrane</keyword>
<feature type="transmembrane region" description="Helical" evidence="6">
    <location>
        <begin position="85"/>
        <end position="103"/>
    </location>
</feature>
<evidence type="ECO:0000256" key="4">
    <source>
        <dbReference type="ARBA" id="ARBA00022989"/>
    </source>
</evidence>
<evidence type="ECO:0000256" key="5">
    <source>
        <dbReference type="ARBA" id="ARBA00023136"/>
    </source>
</evidence>
<feature type="transmembrane region" description="Helical" evidence="6">
    <location>
        <begin position="115"/>
        <end position="132"/>
    </location>
</feature>
<dbReference type="Proteomes" id="UP000184395">
    <property type="component" value="Unassembled WGS sequence"/>
</dbReference>
<dbReference type="Pfam" id="PF01169">
    <property type="entry name" value="GDT1"/>
    <property type="match status" value="2"/>
</dbReference>
<evidence type="ECO:0000256" key="2">
    <source>
        <dbReference type="ARBA" id="ARBA00009190"/>
    </source>
</evidence>
<protein>
    <recommendedName>
        <fullName evidence="6">GDT1 family protein</fullName>
    </recommendedName>
</protein>